<dbReference type="GO" id="GO:0008360">
    <property type="term" value="P:regulation of cell shape"/>
    <property type="evidence" value="ECO:0007669"/>
    <property type="project" value="UniProtKB-KW"/>
</dbReference>
<accession>A0A9D2R514</accession>
<reference evidence="7" key="1">
    <citation type="journal article" date="2021" name="PeerJ">
        <title>Extensive microbial diversity within the chicken gut microbiome revealed by metagenomics and culture.</title>
        <authorList>
            <person name="Gilroy R."/>
            <person name="Ravi A."/>
            <person name="Getino M."/>
            <person name="Pursley I."/>
            <person name="Horton D.L."/>
            <person name="Alikhan N.F."/>
            <person name="Baker D."/>
            <person name="Gharbi K."/>
            <person name="Hall N."/>
            <person name="Watson M."/>
            <person name="Adriaenssens E.M."/>
            <person name="Foster-Nyarko E."/>
            <person name="Jarju S."/>
            <person name="Secka A."/>
            <person name="Antonio M."/>
            <person name="Oren A."/>
            <person name="Chaudhuri R.R."/>
            <person name="La Ragione R."/>
            <person name="Hildebrand F."/>
            <person name="Pallen M.J."/>
        </authorList>
    </citation>
    <scope>NUCLEOTIDE SEQUENCE</scope>
    <source>
        <strain evidence="7">ChiGjej3B3-11674</strain>
    </source>
</reference>
<evidence type="ECO:0000256" key="4">
    <source>
        <dbReference type="ARBA" id="ARBA00022989"/>
    </source>
</evidence>
<gene>
    <name evidence="7" type="ORF">H9911_04645</name>
</gene>
<feature type="transmembrane region" description="Helical" evidence="6">
    <location>
        <begin position="322"/>
        <end position="346"/>
    </location>
</feature>
<dbReference type="GO" id="GO:0005886">
    <property type="term" value="C:plasma membrane"/>
    <property type="evidence" value="ECO:0007669"/>
    <property type="project" value="TreeGrafter"/>
</dbReference>
<evidence type="ECO:0000256" key="3">
    <source>
        <dbReference type="ARBA" id="ARBA00022960"/>
    </source>
</evidence>
<evidence type="ECO:0000256" key="1">
    <source>
        <dbReference type="ARBA" id="ARBA00004141"/>
    </source>
</evidence>
<evidence type="ECO:0000313" key="7">
    <source>
        <dbReference type="EMBL" id="HJD33816.1"/>
    </source>
</evidence>
<dbReference type="GO" id="GO:0051301">
    <property type="term" value="P:cell division"/>
    <property type="evidence" value="ECO:0007669"/>
    <property type="project" value="InterPro"/>
</dbReference>
<dbReference type="EMBL" id="DWUV01000084">
    <property type="protein sequence ID" value="HJD33816.1"/>
    <property type="molecule type" value="Genomic_DNA"/>
</dbReference>
<dbReference type="GO" id="GO:0015648">
    <property type="term" value="F:lipid-linked peptidoglycan transporter activity"/>
    <property type="evidence" value="ECO:0007669"/>
    <property type="project" value="TreeGrafter"/>
</dbReference>
<dbReference type="Pfam" id="PF01098">
    <property type="entry name" value="FTSW_RODA_SPOVE"/>
    <property type="match status" value="1"/>
</dbReference>
<keyword evidence="5 6" id="KW-0472">Membrane</keyword>
<evidence type="ECO:0000256" key="2">
    <source>
        <dbReference type="ARBA" id="ARBA00022692"/>
    </source>
</evidence>
<comment type="subcellular location">
    <subcellularLocation>
        <location evidence="1">Membrane</location>
        <topology evidence="1">Multi-pass membrane protein</topology>
    </subcellularLocation>
</comment>
<feature type="transmembrane region" description="Helical" evidence="6">
    <location>
        <begin position="289"/>
        <end position="310"/>
    </location>
</feature>
<feature type="transmembrane region" description="Helical" evidence="6">
    <location>
        <begin position="193"/>
        <end position="210"/>
    </location>
</feature>
<feature type="transmembrane region" description="Helical" evidence="6">
    <location>
        <begin position="168"/>
        <end position="186"/>
    </location>
</feature>
<evidence type="ECO:0000256" key="5">
    <source>
        <dbReference type="ARBA" id="ARBA00023136"/>
    </source>
</evidence>
<dbReference type="PANTHER" id="PTHR30474">
    <property type="entry name" value="CELL CYCLE PROTEIN"/>
    <property type="match status" value="1"/>
</dbReference>
<feature type="transmembrane region" description="Helical" evidence="6">
    <location>
        <begin position="358"/>
        <end position="378"/>
    </location>
</feature>
<evidence type="ECO:0000256" key="6">
    <source>
        <dbReference type="SAM" id="Phobius"/>
    </source>
</evidence>
<keyword evidence="4 6" id="KW-1133">Transmembrane helix</keyword>
<evidence type="ECO:0000313" key="8">
    <source>
        <dbReference type="Proteomes" id="UP000823897"/>
    </source>
</evidence>
<name>A0A9D2R514_9FIRM</name>
<feature type="transmembrane region" description="Helical" evidence="6">
    <location>
        <begin position="21"/>
        <end position="42"/>
    </location>
</feature>
<reference evidence="7" key="2">
    <citation type="submission" date="2021-04" db="EMBL/GenBank/DDBJ databases">
        <authorList>
            <person name="Gilroy R."/>
        </authorList>
    </citation>
    <scope>NUCLEOTIDE SEQUENCE</scope>
    <source>
        <strain evidence="7">ChiGjej3B3-11674</strain>
    </source>
</reference>
<dbReference type="InterPro" id="IPR001182">
    <property type="entry name" value="FtsW/RodA"/>
</dbReference>
<protein>
    <submittedName>
        <fullName evidence="7">Rod shape-determining protein RodA</fullName>
    </submittedName>
</protein>
<feature type="transmembrane region" description="Helical" evidence="6">
    <location>
        <begin position="79"/>
        <end position="96"/>
    </location>
</feature>
<dbReference type="Proteomes" id="UP000823897">
    <property type="component" value="Unassembled WGS sequence"/>
</dbReference>
<sequence length="384" mass="42340">MHGRKALKRLLKKLNLHYSLKDYKFSLVIFVIILSVFGIFMVRSARADFMNNQILGVVLGLAAMAVISLIDYKWILNLYWPLYAVNLLLLAAIWIPGLGVNVNGATRWLNLGFIQFQPSDMTKILMILFFARFLSDREQNINTPKVILQAVGLIAPSLLMIYKQPNLSTTICIAALFCVLVFLAGLSYKFVGAVLAVTVPLTVLFLFIAVQPNQPILQDYQQERILAWLEPEKYADDESYQQLNSVMAIGSGQLSGKGYNNDETNSVKNGNFVLEPQTDFIFAIIGEELGFVGCCAVIFLILLIVVDCILIGLKAKDTGGRIICGGMAALIGIQSFINISVATLILPNTGLSLPFVSYGLTSVVCFFMGIGFVLNVGLQPSKYQ</sequence>
<feature type="transmembrane region" description="Helical" evidence="6">
    <location>
        <begin position="54"/>
        <end position="72"/>
    </location>
</feature>
<comment type="caution">
    <text evidence="7">The sequence shown here is derived from an EMBL/GenBank/DDBJ whole genome shotgun (WGS) entry which is preliminary data.</text>
</comment>
<organism evidence="7 8">
    <name type="scientific">Candidatus Mediterraneibacter tabaqchaliae</name>
    <dbReference type="NCBI Taxonomy" id="2838689"/>
    <lineage>
        <taxon>Bacteria</taxon>
        <taxon>Bacillati</taxon>
        <taxon>Bacillota</taxon>
        <taxon>Clostridia</taxon>
        <taxon>Lachnospirales</taxon>
        <taxon>Lachnospiraceae</taxon>
        <taxon>Mediterraneibacter</taxon>
    </lineage>
</organism>
<dbReference type="AlphaFoldDB" id="A0A9D2R514"/>
<keyword evidence="2 6" id="KW-0812">Transmembrane</keyword>
<keyword evidence="3" id="KW-0133">Cell shape</keyword>
<dbReference type="GO" id="GO:0032153">
    <property type="term" value="C:cell division site"/>
    <property type="evidence" value="ECO:0007669"/>
    <property type="project" value="TreeGrafter"/>
</dbReference>
<proteinExistence type="predicted"/>